<sequence>MTFGFKCWWIYENFASGARYDFKDGGNHPEYEDFGNYHYGLYIKAMGINVTFAQAATGAWQIKQKTSDWGFIGAWFDDPRDNRRIKEGQNYPLN</sequence>
<protein>
    <submittedName>
        <fullName evidence="1">Polymorphic toxin type 44 domain-containing protein</fullName>
    </submittedName>
</protein>
<gene>
    <name evidence="1" type="ORF">AB6M95_09435</name>
</gene>
<keyword evidence="2" id="KW-1185">Reference proteome</keyword>
<dbReference type="Proteomes" id="UP001568698">
    <property type="component" value="Unassembled WGS sequence"/>
</dbReference>
<reference evidence="1 2" key="1">
    <citation type="submission" date="2024-08" db="EMBL/GenBank/DDBJ databases">
        <title>Sulfate-reducing bacteria isolated from formation water of the oil field in Kazakhstan and description of Pseudodesulfovibrio sp.</title>
        <authorList>
            <person name="Bidzhieva S.K."/>
            <person name="Tourova T.P."/>
            <person name="Grouzdev D.S."/>
            <person name="Beletsky A.V."/>
            <person name="Sokolova D.S."/>
            <person name="Samigullina S.R."/>
            <person name="Poltaraus A.B."/>
            <person name="Avtukh A.N."/>
            <person name="Tereshina V.M."/>
            <person name="Zhaparov N.S."/>
            <person name="Mardanov A.V."/>
            <person name="Nazina T.N."/>
        </authorList>
    </citation>
    <scope>NUCLEOTIDE SEQUENCE [LARGE SCALE GENOMIC DNA]</scope>
    <source>
        <strain evidence="1 2">9FUS</strain>
    </source>
</reference>
<evidence type="ECO:0000313" key="1">
    <source>
        <dbReference type="EMBL" id="MEZ7196970.1"/>
    </source>
</evidence>
<proteinExistence type="predicted"/>
<organism evidence="1 2">
    <name type="scientific">Pseudodesulfovibrio karagichevae</name>
    <dbReference type="NCBI Taxonomy" id="3239305"/>
    <lineage>
        <taxon>Bacteria</taxon>
        <taxon>Pseudomonadati</taxon>
        <taxon>Thermodesulfobacteriota</taxon>
        <taxon>Desulfovibrionia</taxon>
        <taxon>Desulfovibrionales</taxon>
        <taxon>Desulfovibrionaceae</taxon>
    </lineage>
</organism>
<accession>A0ABV4K242</accession>
<dbReference type="RefSeq" id="WP_371386489.1">
    <property type="nucleotide sequence ID" value="NZ_JBGLYH010000022.1"/>
</dbReference>
<evidence type="ECO:0000313" key="2">
    <source>
        <dbReference type="Proteomes" id="UP001568698"/>
    </source>
</evidence>
<name>A0ABV4K242_9BACT</name>
<dbReference type="EMBL" id="JBGLYH010000022">
    <property type="protein sequence ID" value="MEZ7196970.1"/>
    <property type="molecule type" value="Genomic_DNA"/>
</dbReference>
<comment type="caution">
    <text evidence="1">The sequence shown here is derived from an EMBL/GenBank/DDBJ whole genome shotgun (WGS) entry which is preliminary data.</text>
</comment>